<dbReference type="Proteomes" id="UP000823388">
    <property type="component" value="Chromosome 8N"/>
</dbReference>
<proteinExistence type="predicted"/>
<reference evidence="2" key="1">
    <citation type="submission" date="2020-05" db="EMBL/GenBank/DDBJ databases">
        <title>WGS assembly of Panicum virgatum.</title>
        <authorList>
            <person name="Lovell J.T."/>
            <person name="Jenkins J."/>
            <person name="Shu S."/>
            <person name="Juenger T.E."/>
            <person name="Schmutz J."/>
        </authorList>
    </citation>
    <scope>NUCLEOTIDE SEQUENCE</scope>
    <source>
        <strain evidence="2">AP13</strain>
    </source>
</reference>
<sequence>MQGPLSAVGFARQSFPLAGVVAPPAAHHCSTLKPAPLTKPKPPAVPRVCLWASGHAALPPRHSCVRLRRPCLGATPAFGHAAPRLLAALHPVTPQPPTTPPHASALRRPSPRLVAAAPRHRAGSSGHRRAGSSDPKIEGREEEDKVREEKK</sequence>
<organism evidence="2 3">
    <name type="scientific">Panicum virgatum</name>
    <name type="common">Blackwell switchgrass</name>
    <dbReference type="NCBI Taxonomy" id="38727"/>
    <lineage>
        <taxon>Eukaryota</taxon>
        <taxon>Viridiplantae</taxon>
        <taxon>Streptophyta</taxon>
        <taxon>Embryophyta</taxon>
        <taxon>Tracheophyta</taxon>
        <taxon>Spermatophyta</taxon>
        <taxon>Magnoliopsida</taxon>
        <taxon>Liliopsida</taxon>
        <taxon>Poales</taxon>
        <taxon>Poaceae</taxon>
        <taxon>PACMAD clade</taxon>
        <taxon>Panicoideae</taxon>
        <taxon>Panicodae</taxon>
        <taxon>Paniceae</taxon>
        <taxon>Panicinae</taxon>
        <taxon>Panicum</taxon>
        <taxon>Panicum sect. Hiantes</taxon>
    </lineage>
</organism>
<evidence type="ECO:0000313" key="2">
    <source>
        <dbReference type="EMBL" id="KAG2557676.1"/>
    </source>
</evidence>
<feature type="compositionally biased region" description="Basic and acidic residues" evidence="1">
    <location>
        <begin position="135"/>
        <end position="151"/>
    </location>
</feature>
<feature type="compositionally biased region" description="Basic residues" evidence="1">
    <location>
        <begin position="118"/>
        <end position="130"/>
    </location>
</feature>
<evidence type="ECO:0000256" key="1">
    <source>
        <dbReference type="SAM" id="MobiDB-lite"/>
    </source>
</evidence>
<evidence type="ECO:0000313" key="3">
    <source>
        <dbReference type="Proteomes" id="UP000823388"/>
    </source>
</evidence>
<dbReference type="AlphaFoldDB" id="A0A8T0PEN0"/>
<dbReference type="EMBL" id="CM029052">
    <property type="protein sequence ID" value="KAG2557676.1"/>
    <property type="molecule type" value="Genomic_DNA"/>
</dbReference>
<name>A0A8T0PEN0_PANVG</name>
<keyword evidence="3" id="KW-1185">Reference proteome</keyword>
<gene>
    <name evidence="2" type="ORF">PVAP13_8NG229401</name>
</gene>
<protein>
    <submittedName>
        <fullName evidence="2">Uncharacterized protein</fullName>
    </submittedName>
</protein>
<accession>A0A8T0PEN0</accession>
<comment type="caution">
    <text evidence="2">The sequence shown here is derived from an EMBL/GenBank/DDBJ whole genome shotgun (WGS) entry which is preliminary data.</text>
</comment>
<feature type="region of interest" description="Disordered" evidence="1">
    <location>
        <begin position="89"/>
        <end position="151"/>
    </location>
</feature>